<evidence type="ECO:0000313" key="3">
    <source>
        <dbReference type="Proteomes" id="UP000714275"/>
    </source>
</evidence>
<accession>A0A9P7D3H2</accession>
<name>A0A9P7D3H2_9AGAM</name>
<keyword evidence="1" id="KW-0732">Signal</keyword>
<reference evidence="2" key="1">
    <citation type="journal article" date="2020" name="New Phytol.">
        <title>Comparative genomics reveals dynamic genome evolution in host specialist ectomycorrhizal fungi.</title>
        <authorList>
            <person name="Lofgren L.A."/>
            <person name="Nguyen N.H."/>
            <person name="Vilgalys R."/>
            <person name="Ruytinx J."/>
            <person name="Liao H.L."/>
            <person name="Branco S."/>
            <person name="Kuo A."/>
            <person name="LaButti K."/>
            <person name="Lipzen A."/>
            <person name="Andreopoulos W."/>
            <person name="Pangilinan J."/>
            <person name="Riley R."/>
            <person name="Hundley H."/>
            <person name="Na H."/>
            <person name="Barry K."/>
            <person name="Grigoriev I.V."/>
            <person name="Stajich J.E."/>
            <person name="Kennedy P.G."/>
        </authorList>
    </citation>
    <scope>NUCLEOTIDE SEQUENCE</scope>
    <source>
        <strain evidence="2">DOB743</strain>
    </source>
</reference>
<feature type="signal peptide" evidence="1">
    <location>
        <begin position="1"/>
        <end position="23"/>
    </location>
</feature>
<feature type="chain" id="PRO_5040146819" evidence="1">
    <location>
        <begin position="24"/>
        <end position="72"/>
    </location>
</feature>
<gene>
    <name evidence="2" type="ORF">EV702DRAFT_141966</name>
</gene>
<dbReference type="Proteomes" id="UP000714275">
    <property type="component" value="Unassembled WGS sequence"/>
</dbReference>
<dbReference type="OrthoDB" id="2691154at2759"/>
<dbReference type="EMBL" id="JABBWD010000014">
    <property type="protein sequence ID" value="KAG1778860.1"/>
    <property type="molecule type" value="Genomic_DNA"/>
</dbReference>
<organism evidence="2 3">
    <name type="scientific">Suillus placidus</name>
    <dbReference type="NCBI Taxonomy" id="48579"/>
    <lineage>
        <taxon>Eukaryota</taxon>
        <taxon>Fungi</taxon>
        <taxon>Dikarya</taxon>
        <taxon>Basidiomycota</taxon>
        <taxon>Agaricomycotina</taxon>
        <taxon>Agaricomycetes</taxon>
        <taxon>Agaricomycetidae</taxon>
        <taxon>Boletales</taxon>
        <taxon>Suillineae</taxon>
        <taxon>Suillaceae</taxon>
        <taxon>Suillus</taxon>
    </lineage>
</organism>
<evidence type="ECO:0000313" key="2">
    <source>
        <dbReference type="EMBL" id="KAG1778860.1"/>
    </source>
</evidence>
<evidence type="ECO:0000256" key="1">
    <source>
        <dbReference type="SAM" id="SignalP"/>
    </source>
</evidence>
<keyword evidence="3" id="KW-1185">Reference proteome</keyword>
<protein>
    <submittedName>
        <fullName evidence="2">Uncharacterized protein</fullName>
    </submittedName>
</protein>
<dbReference type="AlphaFoldDB" id="A0A9P7D3H2"/>
<proteinExistence type="predicted"/>
<sequence>MHLSFRVVLAVVIALTASMAVSAHSKCYPAGSLCTSKEDCCHGYECVTVLDLQFDEVSMSSFIHDLLDSPAW</sequence>
<comment type="caution">
    <text evidence="2">The sequence shown here is derived from an EMBL/GenBank/DDBJ whole genome shotgun (WGS) entry which is preliminary data.</text>
</comment>